<reference evidence="1" key="1">
    <citation type="submission" date="2020-05" db="EMBL/GenBank/DDBJ databases">
        <authorList>
            <person name="Zhu T."/>
            <person name="Keshari N."/>
            <person name="Lu X."/>
        </authorList>
    </citation>
    <scope>NUCLEOTIDE SEQUENCE</scope>
    <source>
        <strain evidence="1">NK1-12</strain>
    </source>
</reference>
<protein>
    <submittedName>
        <fullName evidence="1">Uncharacterized protein</fullName>
    </submittedName>
</protein>
<sequence length="199" mass="22294">MPILETDRVYLFSQFAEFSQPPNEILAELGYQYSIQPLALPTAPVTDVADLRQTLERRIQLTPLTSEQARREALVSPILFWVVEQLNLRLNIEYPVSGQRGKGTLDYLIRGEATLLVVEAKQDDLTRGFTQLAAEMIEMGDCYGAVTTGNIWQFAQLQQTSIVQDLNLYRVPADIADLMAILLGILSQPLDAKEPLEQG</sequence>
<organism evidence="1">
    <name type="scientific">Leptolyngbya sp. NK1-12</name>
    <dbReference type="NCBI Taxonomy" id="2547451"/>
    <lineage>
        <taxon>Bacteria</taxon>
        <taxon>Bacillati</taxon>
        <taxon>Cyanobacteriota</taxon>
        <taxon>Cyanophyceae</taxon>
        <taxon>Leptolyngbyales</taxon>
        <taxon>Leptolyngbyaceae</taxon>
        <taxon>Leptolyngbya group</taxon>
        <taxon>Leptolyngbya</taxon>
    </lineage>
</organism>
<dbReference type="RefSeq" id="WP_316429341.1">
    <property type="nucleotide sequence ID" value="NZ_CP053586.1"/>
</dbReference>
<dbReference type="AlphaFoldDB" id="A0AA96WKD1"/>
<accession>A0AA96WKD1</accession>
<gene>
    <name evidence="1" type="ORF">HJG54_13985</name>
</gene>
<name>A0AA96WKD1_9CYAN</name>
<evidence type="ECO:0000313" key="1">
    <source>
        <dbReference type="EMBL" id="WNZ23856.1"/>
    </source>
</evidence>
<proteinExistence type="predicted"/>
<dbReference type="EMBL" id="CP053586">
    <property type="protein sequence ID" value="WNZ23856.1"/>
    <property type="molecule type" value="Genomic_DNA"/>
</dbReference>